<dbReference type="PANTHER" id="PTHR43861">
    <property type="entry name" value="TRANS-ACONITATE 2-METHYLTRANSFERASE-RELATED"/>
    <property type="match status" value="1"/>
</dbReference>
<dbReference type="Gene3D" id="3.40.50.150">
    <property type="entry name" value="Vaccinia Virus protein VP39"/>
    <property type="match status" value="1"/>
</dbReference>
<organism evidence="1 2">
    <name type="scientific">Christiangramia lutea</name>
    <dbReference type="NCBI Taxonomy" id="1607951"/>
    <lineage>
        <taxon>Bacteria</taxon>
        <taxon>Pseudomonadati</taxon>
        <taxon>Bacteroidota</taxon>
        <taxon>Flavobacteriia</taxon>
        <taxon>Flavobacteriales</taxon>
        <taxon>Flavobacteriaceae</taxon>
        <taxon>Christiangramia</taxon>
    </lineage>
</organism>
<evidence type="ECO:0000313" key="1">
    <source>
        <dbReference type="EMBL" id="MCH4822487.1"/>
    </source>
</evidence>
<name>A0A9X1V1B1_9FLAO</name>
<protein>
    <submittedName>
        <fullName evidence="1">Class I SAM-dependent methyltransferase</fullName>
    </submittedName>
</protein>
<dbReference type="EMBL" id="JAKVTV010000001">
    <property type="protein sequence ID" value="MCH4822487.1"/>
    <property type="molecule type" value="Genomic_DNA"/>
</dbReference>
<keyword evidence="1" id="KW-0489">Methyltransferase</keyword>
<dbReference type="GO" id="GO:0032259">
    <property type="term" value="P:methylation"/>
    <property type="evidence" value="ECO:0007669"/>
    <property type="project" value="UniProtKB-KW"/>
</dbReference>
<comment type="caution">
    <text evidence="1">The sequence shown here is derived from an EMBL/GenBank/DDBJ whole genome shotgun (WGS) entry which is preliminary data.</text>
</comment>
<dbReference type="AlphaFoldDB" id="A0A9X1V1B1"/>
<keyword evidence="2" id="KW-1185">Reference proteome</keyword>
<dbReference type="CDD" id="cd02440">
    <property type="entry name" value="AdoMet_MTases"/>
    <property type="match status" value="1"/>
</dbReference>
<sequence>MVCKDHLVSGEKFNILEYENGILKTDPFPENLEKYYESDEYISHKDSSSSIQDKIYHLVKSYMLSRKAKWIRKNIKHGRILDFGAGTGEFLNKMKSYYWDVEGVEPNKFARDLGILKGLNLKSSIVEVENKDFDVISLWHVLEHLPDLDQKLIEFKDLLVKDGLLIIAVPNYNSYDSKYYKENWAAWDVPRHLWHFSRDGLRDKISKLGFELIDEKPLKFDSFYVSLLSEKNSDSSTNPLNAFYRGYISNLRANSTGEYSSIAYFFKKA</sequence>
<keyword evidence="1" id="KW-0808">Transferase</keyword>
<dbReference type="Proteomes" id="UP001139226">
    <property type="component" value="Unassembled WGS sequence"/>
</dbReference>
<accession>A0A9X1V1B1</accession>
<dbReference type="Pfam" id="PF13489">
    <property type="entry name" value="Methyltransf_23"/>
    <property type="match status" value="1"/>
</dbReference>
<dbReference type="InterPro" id="IPR029063">
    <property type="entry name" value="SAM-dependent_MTases_sf"/>
</dbReference>
<reference evidence="1" key="1">
    <citation type="submission" date="2022-03" db="EMBL/GenBank/DDBJ databases">
        <title>Gramella crocea sp. nov., isolated from activated sludge of a seafood processing plant.</title>
        <authorList>
            <person name="Zhang X."/>
        </authorList>
    </citation>
    <scope>NUCLEOTIDE SEQUENCE</scope>
    <source>
        <strain evidence="1">YJ019</strain>
    </source>
</reference>
<dbReference type="SUPFAM" id="SSF53335">
    <property type="entry name" value="S-adenosyl-L-methionine-dependent methyltransferases"/>
    <property type="match status" value="1"/>
</dbReference>
<proteinExistence type="predicted"/>
<evidence type="ECO:0000313" key="2">
    <source>
        <dbReference type="Proteomes" id="UP001139226"/>
    </source>
</evidence>
<gene>
    <name evidence="1" type="ORF">ML462_04820</name>
</gene>
<dbReference type="RefSeq" id="WP_240712616.1">
    <property type="nucleotide sequence ID" value="NZ_JAKVTV010000001.1"/>
</dbReference>
<dbReference type="GO" id="GO:0008168">
    <property type="term" value="F:methyltransferase activity"/>
    <property type="evidence" value="ECO:0007669"/>
    <property type="project" value="UniProtKB-KW"/>
</dbReference>